<dbReference type="Gene3D" id="3.30.70.270">
    <property type="match status" value="1"/>
</dbReference>
<evidence type="ECO:0000259" key="6">
    <source>
        <dbReference type="PROSITE" id="PS50887"/>
    </source>
</evidence>
<proteinExistence type="predicted"/>
<keyword evidence="5" id="KW-0472">Membrane</keyword>
<dbReference type="InterPro" id="IPR043128">
    <property type="entry name" value="Rev_trsase/Diguanyl_cyclase"/>
</dbReference>
<feature type="transmembrane region" description="Helical" evidence="5">
    <location>
        <begin position="126"/>
        <end position="144"/>
    </location>
</feature>
<evidence type="ECO:0000256" key="3">
    <source>
        <dbReference type="ARBA" id="ARBA00012528"/>
    </source>
</evidence>
<dbReference type="GO" id="GO:0052621">
    <property type="term" value="F:diguanylate cyclase activity"/>
    <property type="evidence" value="ECO:0007669"/>
    <property type="project" value="UniProtKB-EC"/>
</dbReference>
<dbReference type="SUPFAM" id="SSF55073">
    <property type="entry name" value="Nucleotide cyclase"/>
    <property type="match status" value="1"/>
</dbReference>
<comment type="pathway">
    <text evidence="2">Purine metabolism; 3',5'-cyclic di-GMP biosynthesis.</text>
</comment>
<dbReference type="AlphaFoldDB" id="A0A1X1D6L6"/>
<dbReference type="InterPro" id="IPR029787">
    <property type="entry name" value="Nucleotide_cyclase"/>
</dbReference>
<dbReference type="GO" id="GO:0043709">
    <property type="term" value="P:cell adhesion involved in single-species biofilm formation"/>
    <property type="evidence" value="ECO:0007669"/>
    <property type="project" value="TreeGrafter"/>
</dbReference>
<comment type="catalytic activity">
    <reaction evidence="4">
        <text>2 GTP = 3',3'-c-di-GMP + 2 diphosphate</text>
        <dbReference type="Rhea" id="RHEA:24898"/>
        <dbReference type="ChEBI" id="CHEBI:33019"/>
        <dbReference type="ChEBI" id="CHEBI:37565"/>
        <dbReference type="ChEBI" id="CHEBI:58805"/>
        <dbReference type="EC" id="2.7.7.65"/>
    </reaction>
</comment>
<dbReference type="EMBL" id="MLFR01000001">
    <property type="protein sequence ID" value="ORM72141.1"/>
    <property type="molecule type" value="Genomic_DNA"/>
</dbReference>
<dbReference type="InterPro" id="IPR000160">
    <property type="entry name" value="GGDEF_dom"/>
</dbReference>
<dbReference type="CDD" id="cd01949">
    <property type="entry name" value="GGDEF"/>
    <property type="match status" value="1"/>
</dbReference>
<dbReference type="PROSITE" id="PS50887">
    <property type="entry name" value="GGDEF"/>
    <property type="match status" value="1"/>
</dbReference>
<feature type="transmembrane region" description="Helical" evidence="5">
    <location>
        <begin position="101"/>
        <end position="120"/>
    </location>
</feature>
<dbReference type="Proteomes" id="UP000193558">
    <property type="component" value="Unassembled WGS sequence"/>
</dbReference>
<dbReference type="Pfam" id="PF17178">
    <property type="entry name" value="MASE5"/>
    <property type="match status" value="1"/>
</dbReference>
<evidence type="ECO:0000256" key="2">
    <source>
        <dbReference type="ARBA" id="ARBA00004665"/>
    </source>
</evidence>
<reference evidence="7 8" key="1">
    <citation type="journal article" date="2017" name="Antonie Van Leeuwenhoek">
        <title>Phylogenomic resolution of the bacterial genus Pantoea and its relationship with Erwinia and Tatumella.</title>
        <authorList>
            <person name="Palmer M."/>
            <person name="Steenkamp E.T."/>
            <person name="Coetzee M.P."/>
            <person name="Chan W.Y."/>
            <person name="van Zyl E."/>
            <person name="De Maayer P."/>
            <person name="Coutinho T.A."/>
            <person name="Blom J."/>
            <person name="Smits T.H."/>
            <person name="Duffy B."/>
            <person name="Venter S.N."/>
        </authorList>
    </citation>
    <scope>NUCLEOTIDE SEQUENCE [LARGE SCALE GENOMIC DNA]</scope>
    <source>
        <strain evidence="7 8">LMG 26275</strain>
    </source>
</reference>
<dbReference type="EC" id="2.7.7.65" evidence="3"/>
<feature type="transmembrane region" description="Helical" evidence="5">
    <location>
        <begin position="149"/>
        <end position="167"/>
    </location>
</feature>
<feature type="transmembrane region" description="Helical" evidence="5">
    <location>
        <begin position="25"/>
        <end position="49"/>
    </location>
</feature>
<gene>
    <name evidence="7" type="ORF">HA51_03590</name>
</gene>
<dbReference type="SMART" id="SM00267">
    <property type="entry name" value="GGDEF"/>
    <property type="match status" value="1"/>
</dbReference>
<dbReference type="GO" id="GO:0005886">
    <property type="term" value="C:plasma membrane"/>
    <property type="evidence" value="ECO:0007669"/>
    <property type="project" value="TreeGrafter"/>
</dbReference>
<evidence type="ECO:0000256" key="5">
    <source>
        <dbReference type="SAM" id="Phobius"/>
    </source>
</evidence>
<sequence length="381" mass="43729">MKQNRHERRKSAVDLKMWQSRRDMVSHAMSISINWFIFVNISFALMIYWRNVLFNDFDRSLHVTLGFTAIIDRTMVGIIIGSLLLMLLIRKLSAGFMPLSLAVLSLVSLMWSFSCYHFIVWWSLPFAWPLSVILMLTALSALYYHPPSLLAFLIPLWITALIASIQLNQGLNIRFFVIWLILTAILIYGRQILLRWFNEAWFRYQQNQTLVAHLEVIAHQDPLTGTANRRAMESYLEKASLHEQPYALIMLDVDYFKRYNDHYGHQAGDRCLSTVAEMIKASVRTPEDLVARYGGEEFVVVLPTAAIDEATQVADRIRSNIAKSSLPHVASEVSQRVTVSMGIAQTDGSQKPDDIIARADDALYQAKQQGRNRWVIYQLSD</sequence>
<evidence type="ECO:0000313" key="7">
    <source>
        <dbReference type="EMBL" id="ORM72141.1"/>
    </source>
</evidence>
<dbReference type="GO" id="GO:1902201">
    <property type="term" value="P:negative regulation of bacterial-type flagellum-dependent cell motility"/>
    <property type="evidence" value="ECO:0007669"/>
    <property type="project" value="TreeGrafter"/>
</dbReference>
<dbReference type="PANTHER" id="PTHR45138">
    <property type="entry name" value="REGULATORY COMPONENTS OF SENSORY TRANSDUCTION SYSTEM"/>
    <property type="match status" value="1"/>
</dbReference>
<dbReference type="FunFam" id="3.30.70.270:FF:000001">
    <property type="entry name" value="Diguanylate cyclase domain protein"/>
    <property type="match status" value="1"/>
</dbReference>
<evidence type="ECO:0000313" key="8">
    <source>
        <dbReference type="Proteomes" id="UP000193558"/>
    </source>
</evidence>
<feature type="transmembrane region" description="Helical" evidence="5">
    <location>
        <begin position="69"/>
        <end position="89"/>
    </location>
</feature>
<dbReference type="OrthoDB" id="9812260at2"/>
<feature type="domain" description="GGDEF" evidence="6">
    <location>
        <begin position="244"/>
        <end position="379"/>
    </location>
</feature>
<dbReference type="RefSeq" id="WP_084931931.1">
    <property type="nucleotide sequence ID" value="NZ_MLFR01000001.1"/>
</dbReference>
<evidence type="ECO:0000256" key="1">
    <source>
        <dbReference type="ARBA" id="ARBA00001946"/>
    </source>
</evidence>
<keyword evidence="5" id="KW-1133">Transmembrane helix</keyword>
<organism evidence="7 8">
    <name type="scientific">Pantoea rwandensis</name>
    <dbReference type="NCBI Taxonomy" id="1076550"/>
    <lineage>
        <taxon>Bacteria</taxon>
        <taxon>Pseudomonadati</taxon>
        <taxon>Pseudomonadota</taxon>
        <taxon>Gammaproteobacteria</taxon>
        <taxon>Enterobacterales</taxon>
        <taxon>Erwiniaceae</taxon>
        <taxon>Pantoea</taxon>
    </lineage>
</organism>
<dbReference type="InterPro" id="IPR033444">
    <property type="entry name" value="MASE5"/>
</dbReference>
<evidence type="ECO:0000256" key="4">
    <source>
        <dbReference type="ARBA" id="ARBA00034247"/>
    </source>
</evidence>
<accession>A0A1X1D6L6</accession>
<name>A0A1X1D6L6_9GAMM</name>
<dbReference type="InterPro" id="IPR050469">
    <property type="entry name" value="Diguanylate_Cyclase"/>
</dbReference>
<protein>
    <recommendedName>
        <fullName evidence="3">diguanylate cyclase</fullName>
        <ecNumber evidence="3">2.7.7.65</ecNumber>
    </recommendedName>
</protein>
<keyword evidence="5" id="KW-0812">Transmembrane</keyword>
<comment type="cofactor">
    <cofactor evidence="1">
        <name>Mg(2+)</name>
        <dbReference type="ChEBI" id="CHEBI:18420"/>
    </cofactor>
</comment>
<dbReference type="Pfam" id="PF00990">
    <property type="entry name" value="GGDEF"/>
    <property type="match status" value="1"/>
</dbReference>
<dbReference type="PANTHER" id="PTHR45138:SF9">
    <property type="entry name" value="DIGUANYLATE CYCLASE DGCM-RELATED"/>
    <property type="match status" value="1"/>
</dbReference>
<dbReference type="NCBIfam" id="TIGR00254">
    <property type="entry name" value="GGDEF"/>
    <property type="match status" value="1"/>
</dbReference>
<comment type="caution">
    <text evidence="7">The sequence shown here is derived from an EMBL/GenBank/DDBJ whole genome shotgun (WGS) entry which is preliminary data.</text>
</comment>
<feature type="transmembrane region" description="Helical" evidence="5">
    <location>
        <begin position="173"/>
        <end position="193"/>
    </location>
</feature>